<reference evidence="9 10" key="1">
    <citation type="submission" date="2020-12" db="EMBL/GenBank/DDBJ databases">
        <title>Whole genome sequences of gut porcine anaerobes.</title>
        <authorList>
            <person name="Kubasova T."/>
            <person name="Jahodarova E."/>
            <person name="Rychlik I."/>
        </authorList>
    </citation>
    <scope>NUCLEOTIDE SEQUENCE [LARGE SCALE GENOMIC DNA]</scope>
    <source>
        <strain evidence="9 10">An867</strain>
    </source>
</reference>
<dbReference type="Pfam" id="PF08239">
    <property type="entry name" value="SH3_3"/>
    <property type="match status" value="5"/>
</dbReference>
<keyword evidence="3" id="KW-0378">Hydrolase</keyword>
<evidence type="ECO:0000313" key="10">
    <source>
        <dbReference type="Proteomes" id="UP001299220"/>
    </source>
</evidence>
<feature type="region of interest" description="Disordered" evidence="5">
    <location>
        <begin position="459"/>
        <end position="481"/>
    </location>
</feature>
<dbReference type="PROSITE" id="PS51257">
    <property type="entry name" value="PROKAR_LIPOPROTEIN"/>
    <property type="match status" value="1"/>
</dbReference>
<dbReference type="SUPFAM" id="SSF50044">
    <property type="entry name" value="SH3-domain"/>
    <property type="match status" value="1"/>
</dbReference>
<dbReference type="InterPro" id="IPR003646">
    <property type="entry name" value="SH3-like_bac-type"/>
</dbReference>
<organism evidence="9 10">
    <name type="scientific">Anaeromassilibacillus senegalensis</name>
    <dbReference type="NCBI Taxonomy" id="1673717"/>
    <lineage>
        <taxon>Bacteria</taxon>
        <taxon>Bacillati</taxon>
        <taxon>Bacillota</taxon>
        <taxon>Clostridia</taxon>
        <taxon>Eubacteriales</taxon>
        <taxon>Acutalibacteraceae</taxon>
        <taxon>Anaeromassilibacillus</taxon>
    </lineage>
</organism>
<keyword evidence="4" id="KW-0788">Thiol protease</keyword>
<accession>A0ABS9CM32</accession>
<dbReference type="PROSITE" id="PS51781">
    <property type="entry name" value="SH3B"/>
    <property type="match status" value="5"/>
</dbReference>
<dbReference type="InterPro" id="IPR038765">
    <property type="entry name" value="Papain-like_cys_pep_sf"/>
</dbReference>
<comment type="caution">
    <text evidence="9">The sequence shown here is derived from an EMBL/GenBank/DDBJ whole genome shotgun (WGS) entry which is preliminary data.</text>
</comment>
<comment type="similarity">
    <text evidence="1">Belongs to the peptidase C40 family.</text>
</comment>
<dbReference type="Pfam" id="PF00877">
    <property type="entry name" value="NLPC_P60"/>
    <property type="match status" value="1"/>
</dbReference>
<dbReference type="Gene3D" id="2.30.30.40">
    <property type="entry name" value="SH3 Domains"/>
    <property type="match status" value="5"/>
</dbReference>
<dbReference type="Gene3D" id="3.90.1720.10">
    <property type="entry name" value="endopeptidase domain like (from Nostoc punctiforme)"/>
    <property type="match status" value="1"/>
</dbReference>
<dbReference type="Proteomes" id="UP001299220">
    <property type="component" value="Unassembled WGS sequence"/>
</dbReference>
<sequence>MHTVKKTTRAAAVILLAMLIAACSLILPGATMTAHAATNLTSIGLAEHALKAYRDGWLYSYGGYGNFNSDGVRTSDCSGLVYSYFCWVDDNSNIKPNWNYPRTVTQQANASSVSGSIDTIPRTHGLLVTIANYNHVGVYVGNGMVVDNSTWGVNMRYESIPGHGWIKWHKLDCITYPTTGWYKFDGDYFYYENGEYVINTTRTINGVTYTFGSDGKPDKNPGSASNGGYGSSTSNFNAKTTAGVRLRKGPGLNYDTLTVLPEGTAVNVTSTKNKEWYAVTTGSGQKGYIYSEYVKITGTVSESGGSDTPETPAVSGESAKTTTAVHLRSGKGTNYSSLGVISGGTAITVTDKSNSSWYGVTVNGKSGYMFSEYIKLDSSSSSNTGSSGSTGSNTESRAAKTTADVHLRSGKGTNYSSKGVISTGTAITVTDTSNSSWYGVTVNGKSGYMFSEYIQFTDSGSTSTPTPAPTSAPSESTAAKTTEYVHLRSGKGTNYSSLGVIPSGTSITVTDTSDSTWYGVTVNGKSGYMFSAYIKLNSSSNSSTSTNGTMTTTAYLNLRQGAGTNTSVLLVIPEGGKVTVVEKTNASWYKVTYNGKTGYVSTEYLK</sequence>
<feature type="compositionally biased region" description="Low complexity" evidence="5">
    <location>
        <begin position="378"/>
        <end position="394"/>
    </location>
</feature>
<evidence type="ECO:0000256" key="1">
    <source>
        <dbReference type="ARBA" id="ARBA00007074"/>
    </source>
</evidence>
<dbReference type="InterPro" id="IPR000064">
    <property type="entry name" value="NLP_P60_dom"/>
</dbReference>
<evidence type="ECO:0000256" key="6">
    <source>
        <dbReference type="SAM" id="SignalP"/>
    </source>
</evidence>
<dbReference type="InterPro" id="IPR052354">
    <property type="entry name" value="Cell_Wall_Dynamics_Protein"/>
</dbReference>
<evidence type="ECO:0000256" key="4">
    <source>
        <dbReference type="ARBA" id="ARBA00022807"/>
    </source>
</evidence>
<feature type="domain" description="NlpC/P60" evidence="8">
    <location>
        <begin position="40"/>
        <end position="179"/>
    </location>
</feature>
<feature type="signal peptide" evidence="6">
    <location>
        <begin position="1"/>
        <end position="36"/>
    </location>
</feature>
<evidence type="ECO:0000259" key="8">
    <source>
        <dbReference type="PROSITE" id="PS51935"/>
    </source>
</evidence>
<gene>
    <name evidence="9" type="ORF">JQM67_06370</name>
</gene>
<feature type="domain" description="SH3b" evidence="7">
    <location>
        <begin position="545"/>
        <end position="606"/>
    </location>
</feature>
<evidence type="ECO:0000256" key="5">
    <source>
        <dbReference type="SAM" id="MobiDB-lite"/>
    </source>
</evidence>
<dbReference type="RefSeq" id="WP_235323284.1">
    <property type="nucleotide sequence ID" value="NZ_JAFBIT010000002.1"/>
</dbReference>
<evidence type="ECO:0000313" key="9">
    <source>
        <dbReference type="EMBL" id="MCF2652221.1"/>
    </source>
</evidence>
<feature type="region of interest" description="Disordered" evidence="5">
    <location>
        <begin position="301"/>
        <end position="321"/>
    </location>
</feature>
<dbReference type="InterPro" id="IPR036028">
    <property type="entry name" value="SH3-like_dom_sf"/>
</dbReference>
<feature type="domain" description="SH3b" evidence="7">
    <location>
        <begin position="315"/>
        <end position="378"/>
    </location>
</feature>
<name>A0ABS9CM32_9FIRM</name>
<evidence type="ECO:0000259" key="7">
    <source>
        <dbReference type="PROSITE" id="PS51781"/>
    </source>
</evidence>
<feature type="domain" description="SH3b" evidence="7">
    <location>
        <begin position="231"/>
        <end position="298"/>
    </location>
</feature>
<evidence type="ECO:0000256" key="3">
    <source>
        <dbReference type="ARBA" id="ARBA00022801"/>
    </source>
</evidence>
<feature type="domain" description="SH3b" evidence="7">
    <location>
        <begin position="475"/>
        <end position="538"/>
    </location>
</feature>
<dbReference type="EMBL" id="JAFBIT010000002">
    <property type="protein sequence ID" value="MCF2652221.1"/>
    <property type="molecule type" value="Genomic_DNA"/>
</dbReference>
<feature type="region of interest" description="Disordered" evidence="5">
    <location>
        <begin position="378"/>
        <end position="404"/>
    </location>
</feature>
<protein>
    <submittedName>
        <fullName evidence="9">SH3 domain-containing protein</fullName>
    </submittedName>
</protein>
<proteinExistence type="inferred from homology"/>
<evidence type="ECO:0000256" key="2">
    <source>
        <dbReference type="ARBA" id="ARBA00022670"/>
    </source>
</evidence>
<dbReference type="PANTHER" id="PTHR34408">
    <property type="entry name" value="FAMILY PROTEIN, PUTATIVE-RELATED"/>
    <property type="match status" value="1"/>
</dbReference>
<dbReference type="PANTHER" id="PTHR34408:SF1">
    <property type="entry name" value="GLYCOSYL HYDROLASE FAMILY 19 DOMAIN-CONTAINING PROTEIN HI_1415"/>
    <property type="match status" value="1"/>
</dbReference>
<keyword evidence="2" id="KW-0645">Protease</keyword>
<keyword evidence="10" id="KW-1185">Reference proteome</keyword>
<feature type="domain" description="SH3b" evidence="7">
    <location>
        <begin position="395"/>
        <end position="458"/>
    </location>
</feature>
<keyword evidence="6" id="KW-0732">Signal</keyword>
<dbReference type="SUPFAM" id="SSF54001">
    <property type="entry name" value="Cysteine proteinases"/>
    <property type="match status" value="1"/>
</dbReference>
<feature type="chain" id="PRO_5046899423" evidence="6">
    <location>
        <begin position="37"/>
        <end position="606"/>
    </location>
</feature>
<dbReference type="PROSITE" id="PS51935">
    <property type="entry name" value="NLPC_P60"/>
    <property type="match status" value="1"/>
</dbReference>
<dbReference type="SMART" id="SM00287">
    <property type="entry name" value="SH3b"/>
    <property type="match status" value="5"/>
</dbReference>
<feature type="region of interest" description="Disordered" evidence="5">
    <location>
        <begin position="211"/>
        <end position="232"/>
    </location>
</feature>